<evidence type="ECO:0000256" key="3">
    <source>
        <dbReference type="ARBA" id="ARBA00023152"/>
    </source>
</evidence>
<proteinExistence type="inferred from homology"/>
<feature type="binding site" evidence="5">
    <location>
        <position position="89"/>
    </location>
    <ligand>
        <name>substrate</name>
    </ligand>
</feature>
<dbReference type="InterPro" id="IPR029033">
    <property type="entry name" value="His_PPase_superfam"/>
</dbReference>
<dbReference type="InterPro" id="IPR005952">
    <property type="entry name" value="Phosphogly_mut1"/>
</dbReference>
<dbReference type="SMART" id="SM00855">
    <property type="entry name" value="PGAM"/>
    <property type="match status" value="1"/>
</dbReference>
<dbReference type="AlphaFoldDB" id="A0A6G9XNN3"/>
<dbReference type="Gene3D" id="3.40.50.1240">
    <property type="entry name" value="Phosphoglycerate mutase-like"/>
    <property type="match status" value="1"/>
</dbReference>
<protein>
    <recommendedName>
        <fullName evidence="2">phosphoglycerate mutase (2,3-diphosphoglycerate-dependent)</fullName>
        <ecNumber evidence="2">5.4.2.11</ecNumber>
    </recommendedName>
</protein>
<sequence>MIGIKAPRGSAMDCAHRNDLERVELLYAVRHGQSTSNIAAETGTYGETDDMAIGLTDLGQRQAAAVGRRLVAMAPDERPELVLCSPYLRAVRTWQAAERELCSAAVPLPCYRVHPRLYDRHRGRLAHLPPAAVRERFPDEAAREARDPLGYRPPDGESFRDVAVRLRDVVADLEADRRHRRVLIVAHDAVVLYLRQILENLTDTEVLAITEGGLAGNGSLTCWRRAGDGFALESYDQRDHLPQE</sequence>
<dbReference type="InterPro" id="IPR013078">
    <property type="entry name" value="His_Pase_superF_clade-1"/>
</dbReference>
<dbReference type="GO" id="GO:0004619">
    <property type="term" value="F:phosphoglycerate mutase activity"/>
    <property type="evidence" value="ECO:0007669"/>
    <property type="project" value="UniProtKB-EC"/>
</dbReference>
<evidence type="ECO:0000256" key="4">
    <source>
        <dbReference type="ARBA" id="ARBA00023235"/>
    </source>
</evidence>
<accession>A0A6G9XNN3</accession>
<comment type="similarity">
    <text evidence="1">Belongs to the phosphoglycerate mutase family. BPG-dependent PGAM subfamily.</text>
</comment>
<dbReference type="SUPFAM" id="SSF53254">
    <property type="entry name" value="Phosphoglycerate mutase-like"/>
    <property type="match status" value="1"/>
</dbReference>
<evidence type="ECO:0000256" key="1">
    <source>
        <dbReference type="ARBA" id="ARBA00006717"/>
    </source>
</evidence>
<evidence type="ECO:0000256" key="2">
    <source>
        <dbReference type="ARBA" id="ARBA00012028"/>
    </source>
</evidence>
<keyword evidence="3" id="KW-0324">Glycolysis</keyword>
<evidence type="ECO:0000256" key="5">
    <source>
        <dbReference type="PIRSR" id="PIRSR613078-2"/>
    </source>
</evidence>
<reference evidence="6 7" key="1">
    <citation type="journal article" date="2019" name="ACS Chem. Biol.">
        <title>Identification and Mobilization of a Cryptic Antibiotic Biosynthesis Gene Locus from a Human-Pathogenic Nocardia Isolate.</title>
        <authorList>
            <person name="Herisse M."/>
            <person name="Ishida K."/>
            <person name="Porter J.L."/>
            <person name="Howden B."/>
            <person name="Hertweck C."/>
            <person name="Stinear T.P."/>
            <person name="Pidot S.J."/>
        </authorList>
    </citation>
    <scope>NUCLEOTIDE SEQUENCE [LARGE SCALE GENOMIC DNA]</scope>
    <source>
        <strain evidence="6 7">AUSMDU00024985</strain>
    </source>
</reference>
<dbReference type="Proteomes" id="UP000501705">
    <property type="component" value="Chromosome"/>
</dbReference>
<keyword evidence="4" id="KW-0413">Isomerase</keyword>
<evidence type="ECO:0000313" key="7">
    <source>
        <dbReference type="Proteomes" id="UP000501705"/>
    </source>
</evidence>
<gene>
    <name evidence="6" type="ORF">F5X71_09415</name>
</gene>
<dbReference type="PANTHER" id="PTHR11931">
    <property type="entry name" value="PHOSPHOGLYCERATE MUTASE"/>
    <property type="match status" value="1"/>
</dbReference>
<dbReference type="CDD" id="cd07067">
    <property type="entry name" value="HP_PGM_like"/>
    <property type="match status" value="1"/>
</dbReference>
<dbReference type="Pfam" id="PF00300">
    <property type="entry name" value="His_Phos_1"/>
    <property type="match status" value="1"/>
</dbReference>
<feature type="binding site" evidence="5">
    <location>
        <begin position="30"/>
        <end position="37"/>
    </location>
    <ligand>
        <name>substrate</name>
    </ligand>
</feature>
<name>A0A6G9XNN3_NOCBR</name>
<dbReference type="EC" id="5.4.2.11" evidence="2"/>
<organism evidence="6 7">
    <name type="scientific">Nocardia brasiliensis</name>
    <dbReference type="NCBI Taxonomy" id="37326"/>
    <lineage>
        <taxon>Bacteria</taxon>
        <taxon>Bacillati</taxon>
        <taxon>Actinomycetota</taxon>
        <taxon>Actinomycetes</taxon>
        <taxon>Mycobacteriales</taxon>
        <taxon>Nocardiaceae</taxon>
        <taxon>Nocardia</taxon>
    </lineage>
</organism>
<dbReference type="GO" id="GO:0006096">
    <property type="term" value="P:glycolytic process"/>
    <property type="evidence" value="ECO:0007669"/>
    <property type="project" value="UniProtKB-KW"/>
</dbReference>
<evidence type="ECO:0000313" key="6">
    <source>
        <dbReference type="EMBL" id="QIS02509.1"/>
    </source>
</evidence>
<dbReference type="EMBL" id="CP046171">
    <property type="protein sequence ID" value="QIS02509.1"/>
    <property type="molecule type" value="Genomic_DNA"/>
</dbReference>